<accession>A0A4Z2HUV2</accession>
<name>A0A4Z2HUV2_9TELE</name>
<protein>
    <submittedName>
        <fullName evidence="2">Uncharacterized protein</fullName>
    </submittedName>
</protein>
<dbReference type="AlphaFoldDB" id="A0A4Z2HUV2"/>
<dbReference type="Proteomes" id="UP000314294">
    <property type="component" value="Unassembled WGS sequence"/>
</dbReference>
<gene>
    <name evidence="2" type="ORF">EYF80_020658</name>
</gene>
<evidence type="ECO:0000313" key="2">
    <source>
        <dbReference type="EMBL" id="TNN69075.1"/>
    </source>
</evidence>
<feature type="compositionally biased region" description="Basic and acidic residues" evidence="1">
    <location>
        <begin position="52"/>
        <end position="61"/>
    </location>
</feature>
<evidence type="ECO:0000313" key="3">
    <source>
        <dbReference type="Proteomes" id="UP000314294"/>
    </source>
</evidence>
<evidence type="ECO:0000256" key="1">
    <source>
        <dbReference type="SAM" id="MobiDB-lite"/>
    </source>
</evidence>
<organism evidence="2 3">
    <name type="scientific">Liparis tanakae</name>
    <name type="common">Tanaka's snailfish</name>
    <dbReference type="NCBI Taxonomy" id="230148"/>
    <lineage>
        <taxon>Eukaryota</taxon>
        <taxon>Metazoa</taxon>
        <taxon>Chordata</taxon>
        <taxon>Craniata</taxon>
        <taxon>Vertebrata</taxon>
        <taxon>Euteleostomi</taxon>
        <taxon>Actinopterygii</taxon>
        <taxon>Neopterygii</taxon>
        <taxon>Teleostei</taxon>
        <taxon>Neoteleostei</taxon>
        <taxon>Acanthomorphata</taxon>
        <taxon>Eupercaria</taxon>
        <taxon>Perciformes</taxon>
        <taxon>Cottioidei</taxon>
        <taxon>Cottales</taxon>
        <taxon>Liparidae</taxon>
        <taxon>Liparis</taxon>
    </lineage>
</organism>
<comment type="caution">
    <text evidence="2">The sequence shown here is derived from an EMBL/GenBank/DDBJ whole genome shotgun (WGS) entry which is preliminary data.</text>
</comment>
<sequence>MGNRPSLLPNGPASFFVPPTPRADLIGPVSFAMPSARDPGCGEKFPVGGRKSLQEDGRETGSESLVLSYRGAPAALHITVRPEPAALTHSEFCP</sequence>
<dbReference type="EMBL" id="SRLO01000180">
    <property type="protein sequence ID" value="TNN69075.1"/>
    <property type="molecule type" value="Genomic_DNA"/>
</dbReference>
<keyword evidence="3" id="KW-1185">Reference proteome</keyword>
<reference evidence="2 3" key="1">
    <citation type="submission" date="2019-03" db="EMBL/GenBank/DDBJ databases">
        <title>First draft genome of Liparis tanakae, snailfish: a comprehensive survey of snailfish specific genes.</title>
        <authorList>
            <person name="Kim W."/>
            <person name="Song I."/>
            <person name="Jeong J.-H."/>
            <person name="Kim D."/>
            <person name="Kim S."/>
            <person name="Ryu S."/>
            <person name="Song J.Y."/>
            <person name="Lee S.K."/>
        </authorList>
    </citation>
    <scope>NUCLEOTIDE SEQUENCE [LARGE SCALE GENOMIC DNA]</scope>
    <source>
        <tissue evidence="2">Muscle</tissue>
    </source>
</reference>
<feature type="region of interest" description="Disordered" evidence="1">
    <location>
        <begin position="37"/>
        <end position="62"/>
    </location>
</feature>
<proteinExistence type="predicted"/>